<dbReference type="EMBL" id="SMDC01000004">
    <property type="protein sequence ID" value="TCW36305.1"/>
    <property type="molecule type" value="Genomic_DNA"/>
</dbReference>
<name>A0A4R4ABN5_MARGR</name>
<dbReference type="AlphaFoldDB" id="A0A4R4ABN5"/>
<dbReference type="Proteomes" id="UP000295247">
    <property type="component" value="Unassembled WGS sequence"/>
</dbReference>
<organism evidence="2 3">
    <name type="scientific">Marichromatium gracile</name>
    <name type="common">Chromatium gracile</name>
    <dbReference type="NCBI Taxonomy" id="1048"/>
    <lineage>
        <taxon>Bacteria</taxon>
        <taxon>Pseudomonadati</taxon>
        <taxon>Pseudomonadota</taxon>
        <taxon>Gammaproteobacteria</taxon>
        <taxon>Chromatiales</taxon>
        <taxon>Chromatiaceae</taxon>
        <taxon>Marichromatium</taxon>
    </lineage>
</organism>
<evidence type="ECO:0000256" key="1">
    <source>
        <dbReference type="SAM" id="MobiDB-lite"/>
    </source>
</evidence>
<reference evidence="2 3" key="1">
    <citation type="submission" date="2019-03" db="EMBL/GenBank/DDBJ databases">
        <title>Genomic Encyclopedia of Type Strains, Phase IV (KMG-IV): sequencing the most valuable type-strain genomes for metagenomic binning, comparative biology and taxonomic classification.</title>
        <authorList>
            <person name="Goeker M."/>
        </authorList>
    </citation>
    <scope>NUCLEOTIDE SEQUENCE [LARGE SCALE GENOMIC DNA]</scope>
    <source>
        <strain evidence="2 3">DSM 203</strain>
    </source>
</reference>
<feature type="region of interest" description="Disordered" evidence="1">
    <location>
        <begin position="255"/>
        <end position="277"/>
    </location>
</feature>
<evidence type="ECO:0008006" key="4">
    <source>
        <dbReference type="Google" id="ProtNLM"/>
    </source>
</evidence>
<gene>
    <name evidence="2" type="ORF">EDC29_10488</name>
</gene>
<protein>
    <recommendedName>
        <fullName evidence="4">Replicative helicase inhibitor G39P N-terminal domain-containing protein</fullName>
    </recommendedName>
</protein>
<evidence type="ECO:0000313" key="3">
    <source>
        <dbReference type="Proteomes" id="UP000295247"/>
    </source>
</evidence>
<feature type="compositionally biased region" description="Basic and acidic residues" evidence="1">
    <location>
        <begin position="263"/>
        <end position="277"/>
    </location>
</feature>
<proteinExistence type="predicted"/>
<comment type="caution">
    <text evidence="2">The sequence shown here is derived from an EMBL/GenBank/DDBJ whole genome shotgun (WGS) entry which is preliminary data.</text>
</comment>
<sequence length="277" mass="29598">MRAEERGAFGELLMGLLELYGRSLTPAAAALWWAAFEDHPLGAVRAAFSRYTQDPEQGRYPPSPAAVLGCLARAPETVRPDADEAWAVALEALDERRTVCTNDEIEEAMTAARVVAAGGDRIGARLAFRAAYERVVRSRRQAGRAPCWRLSLGWDRDERARVAEQAVQRGLLERARVAVHLPPPAPRGAAAAVAGLLSGRAEAATACADDAETRQRLATLRAAIVAAGRAPPQPAPRAEQIAARRRAALAGLDRLMTGAGRGEGNHAPRPAPEETRG</sequence>
<dbReference type="RefSeq" id="WP_132229325.1">
    <property type="nucleotide sequence ID" value="NZ_SMDC01000004.1"/>
</dbReference>
<evidence type="ECO:0000313" key="2">
    <source>
        <dbReference type="EMBL" id="TCW36305.1"/>
    </source>
</evidence>
<accession>A0A4R4ABN5</accession>